<dbReference type="Proteomes" id="UP000066284">
    <property type="component" value="Chromosome 1"/>
</dbReference>
<gene>
    <name evidence="7" type="ORF">NITINOP_1767</name>
</gene>
<dbReference type="KEGG" id="nio:NITINOP_1767"/>
<dbReference type="PANTHER" id="PTHR30448:SF0">
    <property type="entry name" value="RNASE ADAPTER PROTEIN RAPZ"/>
    <property type="match status" value="1"/>
</dbReference>
<proteinExistence type="inferred from homology"/>
<evidence type="ECO:0000256" key="1">
    <source>
        <dbReference type="ARBA" id="ARBA00022741"/>
    </source>
</evidence>
<keyword evidence="8" id="KW-1185">Reference proteome</keyword>
<keyword evidence="2 4" id="KW-0067">ATP-binding</keyword>
<name>A0A0S4KW63_9BACT</name>
<dbReference type="InterPro" id="IPR027417">
    <property type="entry name" value="P-loop_NTPase"/>
</dbReference>
<evidence type="ECO:0000256" key="3">
    <source>
        <dbReference type="ARBA" id="ARBA00023134"/>
    </source>
</evidence>
<evidence type="ECO:0000256" key="4">
    <source>
        <dbReference type="HAMAP-Rule" id="MF_00636"/>
    </source>
</evidence>
<feature type="domain" description="RapZ C-terminal" evidence="6">
    <location>
        <begin position="167"/>
        <end position="286"/>
    </location>
</feature>
<dbReference type="SUPFAM" id="SSF52540">
    <property type="entry name" value="P-loop containing nucleoside triphosphate hydrolases"/>
    <property type="match status" value="1"/>
</dbReference>
<accession>A0A0S4KW63</accession>
<dbReference type="Pfam" id="PF22740">
    <property type="entry name" value="PapZ_C"/>
    <property type="match status" value="1"/>
</dbReference>
<evidence type="ECO:0000259" key="5">
    <source>
        <dbReference type="Pfam" id="PF03668"/>
    </source>
</evidence>
<protein>
    <submittedName>
        <fullName evidence="7">Uncharacterized protein</fullName>
    </submittedName>
</protein>
<dbReference type="InterPro" id="IPR053930">
    <property type="entry name" value="RapZ-like_N"/>
</dbReference>
<dbReference type="NCBIfam" id="NF003828">
    <property type="entry name" value="PRK05416.1"/>
    <property type="match status" value="1"/>
</dbReference>
<evidence type="ECO:0000256" key="2">
    <source>
        <dbReference type="ARBA" id="ARBA00022840"/>
    </source>
</evidence>
<evidence type="ECO:0000313" key="8">
    <source>
        <dbReference type="Proteomes" id="UP000066284"/>
    </source>
</evidence>
<dbReference type="InterPro" id="IPR053931">
    <property type="entry name" value="RapZ_C"/>
</dbReference>
<dbReference type="GO" id="GO:0005525">
    <property type="term" value="F:GTP binding"/>
    <property type="evidence" value="ECO:0007669"/>
    <property type="project" value="UniProtKB-UniRule"/>
</dbReference>
<reference evidence="8" key="1">
    <citation type="submission" date="2015-09" db="EMBL/GenBank/DDBJ databases">
        <authorList>
            <person name="Daims H."/>
        </authorList>
    </citation>
    <scope>NUCLEOTIDE SEQUENCE [LARGE SCALE GENOMIC DNA]</scope>
</reference>
<keyword evidence="3 4" id="KW-0342">GTP-binding</keyword>
<dbReference type="Gene3D" id="3.40.50.300">
    <property type="entry name" value="P-loop containing nucleotide triphosphate hydrolases"/>
    <property type="match status" value="1"/>
</dbReference>
<dbReference type="InterPro" id="IPR005337">
    <property type="entry name" value="RapZ-like"/>
</dbReference>
<keyword evidence="1 4" id="KW-0547">Nucleotide-binding</keyword>
<dbReference type="EMBL" id="LN885086">
    <property type="protein sequence ID" value="CUQ66742.1"/>
    <property type="molecule type" value="Genomic_DNA"/>
</dbReference>
<dbReference type="GO" id="GO:0005524">
    <property type="term" value="F:ATP binding"/>
    <property type="evidence" value="ECO:0007669"/>
    <property type="project" value="UniProtKB-UniRule"/>
</dbReference>
<evidence type="ECO:0000313" key="7">
    <source>
        <dbReference type="EMBL" id="CUQ66742.1"/>
    </source>
</evidence>
<dbReference type="PIRSF" id="PIRSF005052">
    <property type="entry name" value="P-loopkin"/>
    <property type="match status" value="1"/>
</dbReference>
<dbReference type="AlphaFoldDB" id="A0A0S4KW63"/>
<feature type="domain" description="RapZ-like N-terminal" evidence="5">
    <location>
        <begin position="5"/>
        <end position="158"/>
    </location>
</feature>
<dbReference type="HAMAP" id="MF_00636">
    <property type="entry name" value="RapZ_like"/>
    <property type="match status" value="1"/>
</dbReference>
<evidence type="ECO:0000259" key="6">
    <source>
        <dbReference type="Pfam" id="PF22740"/>
    </source>
</evidence>
<organism evidence="7 8">
    <name type="scientific">Candidatus Nitrospira inopinata</name>
    <dbReference type="NCBI Taxonomy" id="1715989"/>
    <lineage>
        <taxon>Bacteria</taxon>
        <taxon>Pseudomonadati</taxon>
        <taxon>Nitrospirota</taxon>
        <taxon>Nitrospiria</taxon>
        <taxon>Nitrospirales</taxon>
        <taxon>Nitrospiraceae</taxon>
        <taxon>Nitrospira</taxon>
    </lineage>
</organism>
<feature type="binding site" evidence="4">
    <location>
        <begin position="62"/>
        <end position="65"/>
    </location>
    <ligand>
        <name>GTP</name>
        <dbReference type="ChEBI" id="CHEBI:37565"/>
    </ligand>
</feature>
<dbReference type="Pfam" id="PF03668">
    <property type="entry name" value="RapZ-like_N"/>
    <property type="match status" value="1"/>
</dbReference>
<dbReference type="RefSeq" id="WP_062484706.1">
    <property type="nucleotide sequence ID" value="NZ_LN885086.1"/>
</dbReference>
<sequence length="291" mass="32371">MAGLNVIVISGLSGSGKSLALKSLEDAGYFCIDNLPPALLPTFVELCSQQKEAITNVALGIDIRERSFLSDLTGILEQIKGLGHSVQLLFFEAREEVLVRRFSESRRPHPLLPHAPVMEGVRFEKERLAELRRCADRVIDTSDLTAHELRGLLAKQFRLEPAGTKLIISLLTFGYKFGVPYDVDLLFDVRFLKNPYFVPELKPLAGDDPRVKAFVLSDPNARSLLDRLEGLLQFLIPCFEREPRSYLTIAIGCTGGRHRSVAIAGSLQDSLSAMGYDVAVTHRDMHKAERP</sequence>
<feature type="binding site" evidence="4">
    <location>
        <begin position="11"/>
        <end position="18"/>
    </location>
    <ligand>
        <name>ATP</name>
        <dbReference type="ChEBI" id="CHEBI:30616"/>
    </ligand>
</feature>
<dbReference type="STRING" id="1715989.NITINOP_1767"/>
<dbReference type="OrthoDB" id="9784461at2"/>
<dbReference type="PANTHER" id="PTHR30448">
    <property type="entry name" value="RNASE ADAPTER PROTEIN RAPZ"/>
    <property type="match status" value="1"/>
</dbReference>